<reference evidence="10" key="1">
    <citation type="submission" date="2025-08" db="UniProtKB">
        <authorList>
            <consortium name="RefSeq"/>
        </authorList>
    </citation>
    <scope>IDENTIFICATION</scope>
    <source>
        <tissue evidence="10">Whole body</tissue>
    </source>
</reference>
<dbReference type="GO" id="GO:0006370">
    <property type="term" value="P:7-methylguanosine mRNA capping"/>
    <property type="evidence" value="ECO:0007669"/>
    <property type="project" value="TreeGrafter"/>
</dbReference>
<dbReference type="GO" id="GO:0004483">
    <property type="term" value="F:methyltransferase cap1 activity"/>
    <property type="evidence" value="ECO:0007669"/>
    <property type="project" value="TreeGrafter"/>
</dbReference>
<feature type="binding site" evidence="7">
    <location>
        <position position="151"/>
    </location>
    <ligand>
        <name>S-adenosyl-L-methionine</name>
        <dbReference type="ChEBI" id="CHEBI:59789"/>
    </ligand>
</feature>
<comment type="catalytic activity">
    <reaction evidence="6">
        <text>a 5'-end (N(7)-methyl 5'-triphosphoguanosine)-(2'-O-methyl-ribonucleoside)-(ribonucleotide) in mRNA + S-adenosyl-L-methionine = a 5'-end (N(7)-methyl 5'-triphosphoguanosine)-(2'-O-methyl-ribonucleoside)-(2'-O-methyl-ribonucleotide) in mRNA + S-adenosyl-L-homocysteine + H(+)</text>
        <dbReference type="Rhea" id="RHEA:67024"/>
        <dbReference type="Rhea" id="RHEA-COMP:17169"/>
        <dbReference type="Rhea" id="RHEA-COMP:17170"/>
        <dbReference type="ChEBI" id="CHEBI:15378"/>
        <dbReference type="ChEBI" id="CHEBI:57856"/>
        <dbReference type="ChEBI" id="CHEBI:59789"/>
        <dbReference type="ChEBI" id="CHEBI:167612"/>
        <dbReference type="ChEBI" id="CHEBI:167614"/>
        <dbReference type="EC" id="2.1.1.296"/>
    </reaction>
</comment>
<protein>
    <recommendedName>
        <fullName evidence="2">Cap-specific mRNA (nucleoside-2'-O-)-methyltransferase 2</fullName>
        <ecNumber evidence="1">2.1.1.296</ecNumber>
    </recommendedName>
</protein>
<name>A0AAJ7NGL2_9HYME</name>
<dbReference type="GO" id="GO:0120550">
    <property type="term" value="F:methyltransferase cap2 activity"/>
    <property type="evidence" value="ECO:0007669"/>
    <property type="project" value="UniProtKB-EC"/>
</dbReference>
<dbReference type="InterPro" id="IPR002877">
    <property type="entry name" value="RNA_MeTrfase_FtsJ_dom"/>
</dbReference>
<evidence type="ECO:0000256" key="1">
    <source>
        <dbReference type="ARBA" id="ARBA00012770"/>
    </source>
</evidence>
<dbReference type="Gene3D" id="3.40.50.12760">
    <property type="match status" value="1"/>
</dbReference>
<organism evidence="9 10">
    <name type="scientific">Ceratina calcarata</name>
    <dbReference type="NCBI Taxonomy" id="156304"/>
    <lineage>
        <taxon>Eukaryota</taxon>
        <taxon>Metazoa</taxon>
        <taxon>Ecdysozoa</taxon>
        <taxon>Arthropoda</taxon>
        <taxon>Hexapoda</taxon>
        <taxon>Insecta</taxon>
        <taxon>Pterygota</taxon>
        <taxon>Neoptera</taxon>
        <taxon>Endopterygota</taxon>
        <taxon>Hymenoptera</taxon>
        <taxon>Apocrita</taxon>
        <taxon>Aculeata</taxon>
        <taxon>Apoidea</taxon>
        <taxon>Anthophila</taxon>
        <taxon>Apidae</taxon>
        <taxon>Ceratina</taxon>
        <taxon>Zadontomerus</taxon>
    </lineage>
</organism>
<gene>
    <name evidence="10" type="primary">LOC108632965</name>
</gene>
<evidence type="ECO:0000256" key="6">
    <source>
        <dbReference type="ARBA" id="ARBA00049477"/>
    </source>
</evidence>
<dbReference type="RefSeq" id="XP_017893348.1">
    <property type="nucleotide sequence ID" value="XM_018037859.2"/>
</dbReference>
<dbReference type="PANTHER" id="PTHR16121">
    <property type="entry name" value="CAP-SPECIFIC MRNA (NUCLEOSIDE-2'-O-)-METHYLTRANSFERASE 1-RELATED"/>
    <property type="match status" value="1"/>
</dbReference>
<accession>A0AAJ7NGL2</accession>
<dbReference type="Proteomes" id="UP000694925">
    <property type="component" value="Unplaced"/>
</dbReference>
<dbReference type="InterPro" id="IPR029063">
    <property type="entry name" value="SAM-dependent_MTases_sf"/>
</dbReference>
<dbReference type="GO" id="GO:0005634">
    <property type="term" value="C:nucleus"/>
    <property type="evidence" value="ECO:0007669"/>
    <property type="project" value="UniProtKB-ARBA"/>
</dbReference>
<dbReference type="GO" id="GO:0005737">
    <property type="term" value="C:cytoplasm"/>
    <property type="evidence" value="ECO:0007669"/>
    <property type="project" value="TreeGrafter"/>
</dbReference>
<evidence type="ECO:0000256" key="3">
    <source>
        <dbReference type="ARBA" id="ARBA00022603"/>
    </source>
</evidence>
<sequence>MEAHEQTKKQNLTASNNYFDENEIEFERVTQLFNKRFTLVNNELYSLPKLNSIFKYPLWSVPELQELKKELNGVKNCLNNYDLDKWQLHTKLRNSAKNVIPRLKSNIQPELLTQAWCKFHEIVSSFPLIPLDYIWRNDNYFKSIHLCEAPGAFVTSLNHWLQTNVPDMHWDWTAMTLNPYYEGNSVSTMIDDDRFIRHTLDYWYFGEDNTGNIMTLNNFTGLIKHSVPHKDIFLVTADGSVDCADVPAEQESVLTHLHFCETLAALHLLAAGGSFLLKIFTMFECNTICLLYLLACCFTNVSITKPATSKEGNSEVYVVCTNFKRPVNITSYLEKLKEYYECDPKTAIFNESDIPRYFIEKIINCSNFFKTHQCSVIQNNIDTFNNYNYDAFLSMRQIQRSVADKYIKDYKIRKLGKDEEIIGNAIMSLKPANFNPCKVSMQGSYNERCEKQHLAYFDRMESFYKDIEKVEIYLSHNDIKKVSYLFEK</sequence>
<dbReference type="GeneID" id="108632965"/>
<keyword evidence="5 7" id="KW-0949">S-adenosyl-L-methionine</keyword>
<evidence type="ECO:0000256" key="5">
    <source>
        <dbReference type="ARBA" id="ARBA00022691"/>
    </source>
</evidence>
<evidence type="ECO:0000313" key="9">
    <source>
        <dbReference type="Proteomes" id="UP000694925"/>
    </source>
</evidence>
<proteinExistence type="predicted"/>
<evidence type="ECO:0000256" key="7">
    <source>
        <dbReference type="PROSITE-ProRule" id="PRU00946"/>
    </source>
</evidence>
<dbReference type="GO" id="GO:0032259">
    <property type="term" value="P:methylation"/>
    <property type="evidence" value="ECO:0007669"/>
    <property type="project" value="UniProtKB-KW"/>
</dbReference>
<dbReference type="EC" id="2.1.1.296" evidence="1"/>
<feature type="binding site" evidence="7">
    <location>
        <position position="170"/>
    </location>
    <ligand>
        <name>S-adenosyl-L-methionine</name>
        <dbReference type="ChEBI" id="CHEBI:59789"/>
    </ligand>
</feature>
<evidence type="ECO:0000256" key="4">
    <source>
        <dbReference type="ARBA" id="ARBA00022679"/>
    </source>
</evidence>
<feature type="domain" description="Adrift-type SAM-dependent 2'-O-MTase" evidence="8">
    <location>
        <begin position="110"/>
        <end position="325"/>
    </location>
</feature>
<evidence type="ECO:0000313" key="10">
    <source>
        <dbReference type="RefSeq" id="XP_017893348.1"/>
    </source>
</evidence>
<keyword evidence="4 7" id="KW-0808">Transferase</keyword>
<keyword evidence="9" id="KW-1185">Reference proteome</keyword>
<dbReference type="SUPFAM" id="SSF53335">
    <property type="entry name" value="S-adenosyl-L-methionine-dependent methyltransferases"/>
    <property type="match status" value="1"/>
</dbReference>
<dbReference type="KEGG" id="ccal:108632965"/>
<feature type="binding site" evidence="7">
    <location>
        <position position="238"/>
    </location>
    <ligand>
        <name>S-adenosyl-L-methionine</name>
        <dbReference type="ChEBI" id="CHEBI:59789"/>
    </ligand>
</feature>
<evidence type="ECO:0000259" key="8">
    <source>
        <dbReference type="PROSITE" id="PS51614"/>
    </source>
</evidence>
<dbReference type="CTD" id="109861"/>
<evidence type="ECO:0000256" key="2">
    <source>
        <dbReference type="ARBA" id="ARBA00021134"/>
    </source>
</evidence>
<dbReference type="InterPro" id="IPR050851">
    <property type="entry name" value="mRNA_Cap_2O-Ribose_MeTrfase"/>
</dbReference>
<dbReference type="PANTHER" id="PTHR16121:SF2">
    <property type="entry name" value="CAP-SPECIFIC MRNA (NUCLEOSIDE-2'-O-)-METHYLTRANSFERASE 2"/>
    <property type="match status" value="1"/>
</dbReference>
<dbReference type="PROSITE" id="PS51614">
    <property type="entry name" value="SAM_MT_ADRIFT"/>
    <property type="match status" value="1"/>
</dbReference>
<dbReference type="InterPro" id="IPR025807">
    <property type="entry name" value="Adrift-typ_MeTrfase"/>
</dbReference>
<keyword evidence="3 7" id="KW-0489">Methyltransferase</keyword>
<dbReference type="Pfam" id="PF01728">
    <property type="entry name" value="FtsJ"/>
    <property type="match status" value="1"/>
</dbReference>
<feature type="active site" description="Proton acceptor" evidence="7">
    <location>
        <position position="278"/>
    </location>
</feature>
<dbReference type="AlphaFoldDB" id="A0AAJ7NGL2"/>